<evidence type="ECO:0008006" key="2">
    <source>
        <dbReference type="Google" id="ProtNLM"/>
    </source>
</evidence>
<protein>
    <recommendedName>
        <fullName evidence="2">6-carboxytetrahydropterin synthase</fullName>
    </recommendedName>
</protein>
<dbReference type="AlphaFoldDB" id="A0A2H9T8Z7"/>
<accession>A0A2H9T8Z7</accession>
<dbReference type="SUPFAM" id="SSF55620">
    <property type="entry name" value="Tetrahydrobiopterin biosynthesis enzymes-like"/>
    <property type="match status" value="2"/>
</dbReference>
<dbReference type="EMBL" id="NSIT01000052">
    <property type="protein sequence ID" value="PJE79700.1"/>
    <property type="molecule type" value="Genomic_DNA"/>
</dbReference>
<dbReference type="InterPro" id="IPR038418">
    <property type="entry name" value="6-PTP_synth/QueD_sf"/>
</dbReference>
<comment type="caution">
    <text evidence="1">The sequence shown here is derived from an EMBL/GenBank/DDBJ whole genome shotgun (WGS) entry which is preliminary data.</text>
</comment>
<proteinExistence type="predicted"/>
<dbReference type="Pfam" id="PF01242">
    <property type="entry name" value="PTPS"/>
    <property type="match status" value="2"/>
</dbReference>
<dbReference type="InterPro" id="IPR007115">
    <property type="entry name" value="6-PTP_synth/QueD"/>
</dbReference>
<name>A0A2H9T8Z7_9ZZZZ</name>
<evidence type="ECO:0000313" key="1">
    <source>
        <dbReference type="EMBL" id="PJE79700.1"/>
    </source>
</evidence>
<sequence>MTSLFVRQLTTLDFSYLCPERGLVGETWLVDVVLSGVLNQQGMVFDFGYVKRQIKAVLDTLADHRLLVPVENKNITVNSDSGRISAQLVTEKIGVVVCKAPEEAVLLVNQPLINPENLTAFLEKKVMEILPDNVEKIEISLYPEAITGAFYHYSHGLKKHEGNCQRIAHGHRSALNVFVDGKDDNKLAQYWADTWKDIYIASEEDLQATMSYQGIICYQLGYQAPQGNFQLLISADRCCLFDTDTTVELIAEHIAGVLSQKNPGKRITVQAFEGVNKGAIAERQESSVGFSS</sequence>
<organism evidence="1">
    <name type="scientific">invertebrate metagenome</name>
    <dbReference type="NCBI Taxonomy" id="1711999"/>
    <lineage>
        <taxon>unclassified sequences</taxon>
        <taxon>metagenomes</taxon>
        <taxon>organismal metagenomes</taxon>
    </lineage>
</organism>
<dbReference type="Gene3D" id="3.30.479.10">
    <property type="entry name" value="6-pyruvoyl tetrahydropterin synthase/QueD"/>
    <property type="match status" value="2"/>
</dbReference>
<gene>
    <name evidence="1" type="ORF">CI610_01312</name>
</gene>
<reference evidence="1" key="1">
    <citation type="journal article" date="2017" name="Appl. Environ. Microbiol.">
        <title>Molecular characterization of an Endozoicomonas-like organism causing infection in king scallop Pecten maximus L.</title>
        <authorList>
            <person name="Cano I."/>
            <person name="van Aerle R."/>
            <person name="Ross S."/>
            <person name="Verner-Jeffreys D.W."/>
            <person name="Paley R.K."/>
            <person name="Rimmer G."/>
            <person name="Ryder D."/>
            <person name="Hooper P."/>
            <person name="Stone D."/>
            <person name="Feist S.W."/>
        </authorList>
    </citation>
    <scope>NUCLEOTIDE SEQUENCE</scope>
</reference>